<gene>
    <name evidence="1" type="ORF">DQK91_23700</name>
</gene>
<keyword evidence="1" id="KW-0282">Flagellum</keyword>
<evidence type="ECO:0000313" key="1">
    <source>
        <dbReference type="EMBL" id="TVM23122.1"/>
    </source>
</evidence>
<dbReference type="AlphaFoldDB" id="A0A6P1Z8D3"/>
<keyword evidence="1" id="KW-0966">Cell projection</keyword>
<sequence>MANTDMLAQLSHFTTVEQLSSMNDNITSMLDHSNAQFNN</sequence>
<dbReference type="Proteomes" id="UP000434052">
    <property type="component" value="Unassembled WGS sequence"/>
</dbReference>
<organism evidence="1 2">
    <name type="scientific">Oceanidesulfovibrio marinus</name>
    <dbReference type="NCBI Taxonomy" id="370038"/>
    <lineage>
        <taxon>Bacteria</taxon>
        <taxon>Pseudomonadati</taxon>
        <taxon>Thermodesulfobacteriota</taxon>
        <taxon>Desulfovibrionia</taxon>
        <taxon>Desulfovibrionales</taxon>
        <taxon>Desulfovibrionaceae</taxon>
        <taxon>Oceanidesulfovibrio</taxon>
    </lineage>
</organism>
<dbReference type="EMBL" id="QMIF01000384">
    <property type="protein sequence ID" value="TVM23122.1"/>
    <property type="molecule type" value="Genomic_DNA"/>
</dbReference>
<name>A0A6P1Z8D3_9BACT</name>
<reference evidence="1 2" key="1">
    <citation type="submission" date="2018-06" db="EMBL/GenBank/DDBJ databases">
        <title>Complete genome of Desulfovibrio marinus P48SEP.</title>
        <authorList>
            <person name="Crispim J.S."/>
            <person name="Vidigal P.M.P."/>
            <person name="Silva L.C.F."/>
            <person name="Araujo L.C."/>
            <person name="Laguardia C.N."/>
            <person name="Dias R.S."/>
            <person name="Sousa M.P."/>
            <person name="Paula S.O."/>
            <person name="Silva C."/>
        </authorList>
    </citation>
    <scope>NUCLEOTIDE SEQUENCE [LARGE SCALE GENOMIC DNA]</scope>
    <source>
        <strain evidence="1 2">P48SEP</strain>
    </source>
</reference>
<feature type="non-terminal residue" evidence="1">
    <location>
        <position position="39"/>
    </location>
</feature>
<comment type="caution">
    <text evidence="1">The sequence shown here is derived from an EMBL/GenBank/DDBJ whole genome shotgun (WGS) entry which is preliminary data.</text>
</comment>
<protein>
    <submittedName>
        <fullName evidence="1">Flagellar hook capping protein</fullName>
    </submittedName>
</protein>
<evidence type="ECO:0000313" key="2">
    <source>
        <dbReference type="Proteomes" id="UP000434052"/>
    </source>
</evidence>
<accession>A0A6P1Z8D3</accession>
<keyword evidence="1" id="KW-0969">Cilium</keyword>
<proteinExistence type="predicted"/>